<dbReference type="SUPFAM" id="SSF51182">
    <property type="entry name" value="RmlC-like cupins"/>
    <property type="match status" value="1"/>
</dbReference>
<reference evidence="1 2" key="1">
    <citation type="journal article" date="2016" name="Nat. Commun.">
        <title>Thousands of microbial genomes shed light on interconnected biogeochemical processes in an aquifer system.</title>
        <authorList>
            <person name="Anantharaman K."/>
            <person name="Brown C.T."/>
            <person name="Hug L.A."/>
            <person name="Sharon I."/>
            <person name="Castelle C.J."/>
            <person name="Probst A.J."/>
            <person name="Thomas B.C."/>
            <person name="Singh A."/>
            <person name="Wilkins M.J."/>
            <person name="Karaoz U."/>
            <person name="Brodie E.L."/>
            <person name="Williams K.H."/>
            <person name="Hubbard S.S."/>
            <person name="Banfield J.F."/>
        </authorList>
    </citation>
    <scope>NUCLEOTIDE SEQUENCE [LARGE SCALE GENOMIC DNA]</scope>
</reference>
<evidence type="ECO:0008006" key="3">
    <source>
        <dbReference type="Google" id="ProtNLM"/>
    </source>
</evidence>
<accession>A0A1G2LRJ2</accession>
<dbReference type="AlphaFoldDB" id="A0A1G2LRJ2"/>
<gene>
    <name evidence="1" type="ORF">A3G49_06860</name>
</gene>
<organism evidence="1 2">
    <name type="scientific">Candidatus Sungbacteria bacterium RIFCSPLOWO2_12_FULL_41_11</name>
    <dbReference type="NCBI Taxonomy" id="1802286"/>
    <lineage>
        <taxon>Bacteria</taxon>
        <taxon>Candidatus Sungiibacteriota</taxon>
    </lineage>
</organism>
<proteinExistence type="predicted"/>
<name>A0A1G2LRJ2_9BACT</name>
<sequence length="148" mass="17196">MKEDKMNGVKIERLNPADPWDRRGLTTEWKFENGSQITVFERKKGIKFGGHYHAGGDPSKNPEKFYLVKGRVRAKFLVLETLRVCGKSAVLVPKDKDKVGEEYILTAGNTLTIWPYVYHEMEALEDCIFIEYRVTHFNREKPDTYPVQ</sequence>
<dbReference type="InterPro" id="IPR011051">
    <property type="entry name" value="RmlC_Cupin_sf"/>
</dbReference>
<comment type="caution">
    <text evidence="1">The sequence shown here is derived from an EMBL/GenBank/DDBJ whole genome shotgun (WGS) entry which is preliminary data.</text>
</comment>
<evidence type="ECO:0000313" key="2">
    <source>
        <dbReference type="Proteomes" id="UP000177171"/>
    </source>
</evidence>
<dbReference type="Proteomes" id="UP000177171">
    <property type="component" value="Unassembled WGS sequence"/>
</dbReference>
<protein>
    <recommendedName>
        <fullName evidence="3">Sugar 3,4-ketoisomerase QdtA cupin domain-containing protein</fullName>
    </recommendedName>
</protein>
<dbReference type="EMBL" id="MHQY01000026">
    <property type="protein sequence ID" value="OHA13492.1"/>
    <property type="molecule type" value="Genomic_DNA"/>
</dbReference>
<dbReference type="Gene3D" id="2.60.120.10">
    <property type="entry name" value="Jelly Rolls"/>
    <property type="match status" value="1"/>
</dbReference>
<dbReference type="InterPro" id="IPR014710">
    <property type="entry name" value="RmlC-like_jellyroll"/>
</dbReference>
<evidence type="ECO:0000313" key="1">
    <source>
        <dbReference type="EMBL" id="OHA13492.1"/>
    </source>
</evidence>